<name>A0ACC0VV24_9STRA</name>
<organism evidence="1 2">
    <name type="scientific">Peronosclerospora sorghi</name>
    <dbReference type="NCBI Taxonomy" id="230839"/>
    <lineage>
        <taxon>Eukaryota</taxon>
        <taxon>Sar</taxon>
        <taxon>Stramenopiles</taxon>
        <taxon>Oomycota</taxon>
        <taxon>Peronosporomycetes</taxon>
        <taxon>Peronosporales</taxon>
        <taxon>Peronosporaceae</taxon>
        <taxon>Peronosclerospora</taxon>
    </lineage>
</organism>
<dbReference type="EMBL" id="CM047585">
    <property type="protein sequence ID" value="KAI9910420.1"/>
    <property type="molecule type" value="Genomic_DNA"/>
</dbReference>
<comment type="caution">
    <text evidence="1">The sequence shown here is derived from an EMBL/GenBank/DDBJ whole genome shotgun (WGS) entry which is preliminary data.</text>
</comment>
<gene>
    <name evidence="1" type="ORF">PsorP6_010977</name>
</gene>
<keyword evidence="2" id="KW-1185">Reference proteome</keyword>
<dbReference type="Proteomes" id="UP001163321">
    <property type="component" value="Chromosome 6"/>
</dbReference>
<evidence type="ECO:0000313" key="2">
    <source>
        <dbReference type="Proteomes" id="UP001163321"/>
    </source>
</evidence>
<protein>
    <submittedName>
        <fullName evidence="1">Uncharacterized protein</fullName>
    </submittedName>
</protein>
<evidence type="ECO:0000313" key="1">
    <source>
        <dbReference type="EMBL" id="KAI9910420.1"/>
    </source>
</evidence>
<reference evidence="1 2" key="1">
    <citation type="journal article" date="2022" name="bioRxiv">
        <title>The genome of the oomycete Peronosclerospora sorghi, a cosmopolitan pathogen of maize and sorghum, is inflated with dispersed pseudogenes.</title>
        <authorList>
            <person name="Fletcher K."/>
            <person name="Martin F."/>
            <person name="Isakeit T."/>
            <person name="Cavanaugh K."/>
            <person name="Magill C."/>
            <person name="Michelmore R."/>
        </authorList>
    </citation>
    <scope>NUCLEOTIDE SEQUENCE [LARGE SCALE GENOMIC DNA]</scope>
    <source>
        <strain evidence="1">P6</strain>
    </source>
</reference>
<sequence length="281" mass="31971">MPIELVDATKQPLVLAVAKNYPDKELRSFVLELVVVHPLLRDVFPHVTRENVGDLIQVCTRSDAMAWVSLGKMQAFESMREEQATRVQLVPEAKEKDAHVLGQVLVESKFEADAGDGRSGKFYSDVAWRLVLEMGQLIDALDTENQWYESRVMESTGESVKVHYRSWSSEWDEWLSRMSPRLAPLHTHVADEILVGAYVRGKQYPQWRHARVTACDTSSGSLLIEVDVNGKKRWLDAQDELLCPMGTHNAVRTSSSTDENAWRDHLAMNQRLDARGPDSRW</sequence>
<proteinExistence type="predicted"/>
<accession>A0ACC0VV24</accession>